<protein>
    <submittedName>
        <fullName evidence="2">Uncharacterized protein</fullName>
    </submittedName>
</protein>
<keyword evidence="1" id="KW-1133">Transmembrane helix</keyword>
<evidence type="ECO:0000313" key="3">
    <source>
        <dbReference type="Proteomes" id="UP000001558"/>
    </source>
</evidence>
<proteinExistence type="predicted"/>
<keyword evidence="1" id="KW-0472">Membrane</keyword>
<organism evidence="2 3">
    <name type="scientific">Shewanella loihica (strain ATCC BAA-1088 / PV-4)</name>
    <dbReference type="NCBI Taxonomy" id="323850"/>
    <lineage>
        <taxon>Bacteria</taxon>
        <taxon>Pseudomonadati</taxon>
        <taxon>Pseudomonadota</taxon>
        <taxon>Gammaproteobacteria</taxon>
        <taxon>Alteromonadales</taxon>
        <taxon>Shewanellaceae</taxon>
        <taxon>Shewanella</taxon>
    </lineage>
</organism>
<reference evidence="2 3" key="1">
    <citation type="submission" date="2007-03" db="EMBL/GenBank/DDBJ databases">
        <title>Complete sequence of Shewanella loihica PV-4.</title>
        <authorList>
            <consortium name="US DOE Joint Genome Institute"/>
            <person name="Copeland A."/>
            <person name="Lucas S."/>
            <person name="Lapidus A."/>
            <person name="Barry K."/>
            <person name="Detter J.C."/>
            <person name="Glavina del Rio T."/>
            <person name="Hammon N."/>
            <person name="Israni S."/>
            <person name="Dalin E."/>
            <person name="Tice H."/>
            <person name="Pitluck S."/>
            <person name="Chain P."/>
            <person name="Malfatti S."/>
            <person name="Shin M."/>
            <person name="Vergez L."/>
            <person name="Schmutz J."/>
            <person name="Larimer F."/>
            <person name="Land M."/>
            <person name="Hauser L."/>
            <person name="Kyrpides N."/>
            <person name="Mikhailova N."/>
            <person name="Romine M.F."/>
            <person name="Serres G."/>
            <person name="Fredrickson J."/>
            <person name="Tiedje J."/>
            <person name="Richardson P."/>
        </authorList>
    </citation>
    <scope>NUCLEOTIDE SEQUENCE [LARGE SCALE GENOMIC DNA]</scope>
    <source>
        <strain evidence="3">ATCC BAA-1088 / PV-4</strain>
    </source>
</reference>
<accession>A3QHS8</accession>
<dbReference type="Proteomes" id="UP000001558">
    <property type="component" value="Chromosome"/>
</dbReference>
<dbReference type="KEGG" id="slo:Shew_3160"/>
<feature type="transmembrane region" description="Helical" evidence="1">
    <location>
        <begin position="112"/>
        <end position="132"/>
    </location>
</feature>
<dbReference type="EMBL" id="CP000606">
    <property type="protein sequence ID" value="ABO25026.1"/>
    <property type="molecule type" value="Genomic_DNA"/>
</dbReference>
<dbReference type="AlphaFoldDB" id="A3QHS8"/>
<name>A3QHS8_SHELP</name>
<evidence type="ECO:0000256" key="1">
    <source>
        <dbReference type="SAM" id="Phobius"/>
    </source>
</evidence>
<gene>
    <name evidence="2" type="ordered locus">Shew_3160</name>
</gene>
<keyword evidence="3" id="KW-1185">Reference proteome</keyword>
<evidence type="ECO:0000313" key="2">
    <source>
        <dbReference type="EMBL" id="ABO25026.1"/>
    </source>
</evidence>
<dbReference type="STRING" id="323850.Shew_3160"/>
<keyword evidence="1" id="KW-0812">Transmembrane</keyword>
<sequence length="162" mass="17572" precursor="true">MYHFVSSWWYINSHLAGYMLKQGSVTLSSLSLLLGLLVLTQLSGGLMAKQQASSTSQSLSCSAIQGDRLATKEVAPARQNAGLSSCWHHTYQQLFPSMPPLSGETHESQGNGMTLTVVIFCLLFLSAGLPGYGQTKYRTPKSIIECSSLLMSWIKPIKGTPS</sequence>
<dbReference type="HOGENOM" id="CLU_1634249_0_0_6"/>